<reference evidence="1 2" key="1">
    <citation type="journal article" date="2015" name="Nature">
        <title>rRNA introns, odd ribosomes, and small enigmatic genomes across a large radiation of phyla.</title>
        <authorList>
            <person name="Brown C.T."/>
            <person name="Hug L.A."/>
            <person name="Thomas B.C."/>
            <person name="Sharon I."/>
            <person name="Castelle C.J."/>
            <person name="Singh A."/>
            <person name="Wilkins M.J."/>
            <person name="Williams K.H."/>
            <person name="Banfield J.F."/>
        </authorList>
    </citation>
    <scope>NUCLEOTIDE SEQUENCE [LARGE SCALE GENOMIC DNA]</scope>
</reference>
<comment type="caution">
    <text evidence="1">The sequence shown here is derived from an EMBL/GenBank/DDBJ whole genome shotgun (WGS) entry which is preliminary data.</text>
</comment>
<gene>
    <name evidence="1" type="ORF">US40_C0012G0029</name>
</gene>
<evidence type="ECO:0000313" key="2">
    <source>
        <dbReference type="Proteomes" id="UP000034917"/>
    </source>
</evidence>
<protein>
    <submittedName>
        <fullName evidence="1">Uncharacterized protein</fullName>
    </submittedName>
</protein>
<dbReference type="Proteomes" id="UP000034917">
    <property type="component" value="Unassembled WGS sequence"/>
</dbReference>
<evidence type="ECO:0000313" key="1">
    <source>
        <dbReference type="EMBL" id="KKQ25094.1"/>
    </source>
</evidence>
<organism evidence="1 2">
    <name type="scientific">Candidatus Roizmanbacteria bacterium GW2011_GWC2_37_13</name>
    <dbReference type="NCBI Taxonomy" id="1618486"/>
    <lineage>
        <taxon>Bacteria</taxon>
        <taxon>Candidatus Roizmaniibacteriota</taxon>
    </lineage>
</organism>
<proteinExistence type="predicted"/>
<sequence length="58" mass="6097">MSEPLNLEKTSGVAKAERAVNILLGVGSLASSVINEAKLLMNHNLEITNHIVAMGLLA</sequence>
<dbReference type="EMBL" id="LBSV01000012">
    <property type="protein sequence ID" value="KKQ25094.1"/>
    <property type="molecule type" value="Genomic_DNA"/>
</dbReference>
<name>A0A0G0ILM3_9BACT</name>
<accession>A0A0G0ILM3</accession>
<dbReference type="AlphaFoldDB" id="A0A0G0ILM3"/>